<gene>
    <name evidence="2" type="ORF">AXF42_Ash001931</name>
</gene>
<dbReference type="Proteomes" id="UP000236161">
    <property type="component" value="Unassembled WGS sequence"/>
</dbReference>
<evidence type="ECO:0000256" key="1">
    <source>
        <dbReference type="SAM" id="MobiDB-lite"/>
    </source>
</evidence>
<protein>
    <submittedName>
        <fullName evidence="2">Uncharacterized protein</fullName>
    </submittedName>
</protein>
<accession>A0A2I0ABM3</accession>
<organism evidence="2 3">
    <name type="scientific">Apostasia shenzhenica</name>
    <dbReference type="NCBI Taxonomy" id="1088818"/>
    <lineage>
        <taxon>Eukaryota</taxon>
        <taxon>Viridiplantae</taxon>
        <taxon>Streptophyta</taxon>
        <taxon>Embryophyta</taxon>
        <taxon>Tracheophyta</taxon>
        <taxon>Spermatophyta</taxon>
        <taxon>Magnoliopsida</taxon>
        <taxon>Liliopsida</taxon>
        <taxon>Asparagales</taxon>
        <taxon>Orchidaceae</taxon>
        <taxon>Apostasioideae</taxon>
        <taxon>Apostasia</taxon>
    </lineage>
</organism>
<dbReference type="AlphaFoldDB" id="A0A2I0ABM3"/>
<sequence>MVNQIDQQLIDLVLKTHKLSNRSVNLCGPSNQPVSRDTWLTRSGRPGLTG</sequence>
<dbReference type="EMBL" id="KZ452001">
    <property type="protein sequence ID" value="PKA52950.1"/>
    <property type="molecule type" value="Genomic_DNA"/>
</dbReference>
<feature type="region of interest" description="Disordered" evidence="1">
    <location>
        <begin position="27"/>
        <end position="50"/>
    </location>
</feature>
<feature type="compositionally biased region" description="Polar residues" evidence="1">
    <location>
        <begin position="27"/>
        <end position="41"/>
    </location>
</feature>
<evidence type="ECO:0000313" key="3">
    <source>
        <dbReference type="Proteomes" id="UP000236161"/>
    </source>
</evidence>
<evidence type="ECO:0000313" key="2">
    <source>
        <dbReference type="EMBL" id="PKA52950.1"/>
    </source>
</evidence>
<proteinExistence type="predicted"/>
<name>A0A2I0ABM3_9ASPA</name>
<reference evidence="2 3" key="1">
    <citation type="journal article" date="2017" name="Nature">
        <title>The Apostasia genome and the evolution of orchids.</title>
        <authorList>
            <person name="Zhang G.Q."/>
            <person name="Liu K.W."/>
            <person name="Li Z."/>
            <person name="Lohaus R."/>
            <person name="Hsiao Y.Y."/>
            <person name="Niu S.C."/>
            <person name="Wang J.Y."/>
            <person name="Lin Y.C."/>
            <person name="Xu Q."/>
            <person name="Chen L.J."/>
            <person name="Yoshida K."/>
            <person name="Fujiwara S."/>
            <person name="Wang Z.W."/>
            <person name="Zhang Y.Q."/>
            <person name="Mitsuda N."/>
            <person name="Wang M."/>
            <person name="Liu G.H."/>
            <person name="Pecoraro L."/>
            <person name="Huang H.X."/>
            <person name="Xiao X.J."/>
            <person name="Lin M."/>
            <person name="Wu X.Y."/>
            <person name="Wu W.L."/>
            <person name="Chen Y.Y."/>
            <person name="Chang S.B."/>
            <person name="Sakamoto S."/>
            <person name="Ohme-Takagi M."/>
            <person name="Yagi M."/>
            <person name="Zeng S.J."/>
            <person name="Shen C.Y."/>
            <person name="Yeh C.M."/>
            <person name="Luo Y.B."/>
            <person name="Tsai W.C."/>
            <person name="Van de Peer Y."/>
            <person name="Liu Z.J."/>
        </authorList>
    </citation>
    <scope>NUCLEOTIDE SEQUENCE [LARGE SCALE GENOMIC DNA]</scope>
    <source>
        <strain evidence="3">cv. Shenzhen</strain>
        <tissue evidence="2">Stem</tissue>
    </source>
</reference>
<keyword evidence="3" id="KW-1185">Reference proteome</keyword>